<keyword evidence="8" id="KW-0902">Two-component regulatory system</keyword>
<dbReference type="Pfam" id="PF02518">
    <property type="entry name" value="HATPase_c"/>
    <property type="match status" value="1"/>
</dbReference>
<evidence type="ECO:0000256" key="5">
    <source>
        <dbReference type="ARBA" id="ARBA00022741"/>
    </source>
</evidence>
<dbReference type="CDD" id="cd12914">
    <property type="entry name" value="PDC1_DGC_like"/>
    <property type="match status" value="1"/>
</dbReference>
<dbReference type="Gene3D" id="1.10.287.130">
    <property type="match status" value="1"/>
</dbReference>
<dbReference type="PANTHER" id="PTHR43065">
    <property type="entry name" value="SENSOR HISTIDINE KINASE"/>
    <property type="match status" value="1"/>
</dbReference>
<organism evidence="11 12">
    <name type="scientific">Lichenibacterium ramalinae</name>
    <dbReference type="NCBI Taxonomy" id="2316527"/>
    <lineage>
        <taxon>Bacteria</taxon>
        <taxon>Pseudomonadati</taxon>
        <taxon>Pseudomonadota</taxon>
        <taxon>Alphaproteobacteria</taxon>
        <taxon>Hyphomicrobiales</taxon>
        <taxon>Lichenihabitantaceae</taxon>
        <taxon>Lichenibacterium</taxon>
    </lineage>
</organism>
<dbReference type="InterPro" id="IPR036890">
    <property type="entry name" value="HATPase_C_sf"/>
</dbReference>
<dbReference type="CDD" id="cd12915">
    <property type="entry name" value="PDC2_DGC_like"/>
    <property type="match status" value="1"/>
</dbReference>
<keyword evidence="9" id="KW-0812">Transmembrane</keyword>
<keyword evidence="6 11" id="KW-0418">Kinase</keyword>
<keyword evidence="4" id="KW-0808">Transferase</keyword>
<evidence type="ECO:0000313" key="11">
    <source>
        <dbReference type="EMBL" id="RYB07567.1"/>
    </source>
</evidence>
<feature type="transmembrane region" description="Helical" evidence="9">
    <location>
        <begin position="291"/>
        <end position="317"/>
    </location>
</feature>
<dbReference type="Gene3D" id="3.30.565.10">
    <property type="entry name" value="Histidine kinase-like ATPase, C-terminal domain"/>
    <property type="match status" value="1"/>
</dbReference>
<dbReference type="EMBL" id="QYBC01000001">
    <property type="protein sequence ID" value="RYB07567.1"/>
    <property type="molecule type" value="Genomic_DNA"/>
</dbReference>
<keyword evidence="12" id="KW-1185">Reference proteome</keyword>
<comment type="catalytic activity">
    <reaction evidence="1">
        <text>ATP + protein L-histidine = ADP + protein N-phospho-L-histidine.</text>
        <dbReference type="EC" id="2.7.13.3"/>
    </reaction>
</comment>
<dbReference type="SUPFAM" id="SSF47384">
    <property type="entry name" value="Homodimeric domain of signal transducing histidine kinase"/>
    <property type="match status" value="1"/>
</dbReference>
<dbReference type="CDD" id="cd00082">
    <property type="entry name" value="HisKA"/>
    <property type="match status" value="1"/>
</dbReference>
<dbReference type="InterPro" id="IPR005467">
    <property type="entry name" value="His_kinase_dom"/>
</dbReference>
<dbReference type="SMART" id="SM00388">
    <property type="entry name" value="HisKA"/>
    <property type="match status" value="1"/>
</dbReference>
<dbReference type="GO" id="GO:0005524">
    <property type="term" value="F:ATP binding"/>
    <property type="evidence" value="ECO:0007669"/>
    <property type="project" value="UniProtKB-KW"/>
</dbReference>
<evidence type="ECO:0000256" key="3">
    <source>
        <dbReference type="ARBA" id="ARBA00022553"/>
    </source>
</evidence>
<reference evidence="11 12" key="2">
    <citation type="submission" date="2019-02" db="EMBL/GenBank/DDBJ databases">
        <title>'Lichenibacterium ramalinii' gen. nov. sp. nov., 'Lichenibacterium minor' gen. nov. sp. nov.</title>
        <authorList>
            <person name="Pankratov T."/>
        </authorList>
    </citation>
    <scope>NUCLEOTIDE SEQUENCE [LARGE SCALE GENOMIC DNA]</scope>
    <source>
        <strain evidence="11 12">RmlP001</strain>
    </source>
</reference>
<dbReference type="RefSeq" id="WP_129217032.1">
    <property type="nucleotide sequence ID" value="NZ_QYBC01000001.1"/>
</dbReference>
<keyword evidence="3" id="KW-0597">Phosphoprotein</keyword>
<dbReference type="Proteomes" id="UP000289411">
    <property type="component" value="Unassembled WGS sequence"/>
</dbReference>
<dbReference type="OrthoDB" id="9796100at2"/>
<dbReference type="GO" id="GO:0000155">
    <property type="term" value="F:phosphorelay sensor kinase activity"/>
    <property type="evidence" value="ECO:0007669"/>
    <property type="project" value="InterPro"/>
</dbReference>
<proteinExistence type="predicted"/>
<evidence type="ECO:0000256" key="7">
    <source>
        <dbReference type="ARBA" id="ARBA00022840"/>
    </source>
</evidence>
<evidence type="ECO:0000256" key="8">
    <source>
        <dbReference type="ARBA" id="ARBA00023012"/>
    </source>
</evidence>
<evidence type="ECO:0000256" key="2">
    <source>
        <dbReference type="ARBA" id="ARBA00012438"/>
    </source>
</evidence>
<dbReference type="InterPro" id="IPR036097">
    <property type="entry name" value="HisK_dim/P_sf"/>
</dbReference>
<dbReference type="PRINTS" id="PR00344">
    <property type="entry name" value="BCTRLSENSOR"/>
</dbReference>
<dbReference type="InterPro" id="IPR004358">
    <property type="entry name" value="Sig_transdc_His_kin-like_C"/>
</dbReference>
<keyword evidence="9" id="KW-1133">Transmembrane helix</keyword>
<reference evidence="11 12" key="1">
    <citation type="submission" date="2018-09" db="EMBL/GenBank/DDBJ databases">
        <authorList>
            <person name="Grouzdev D.S."/>
            <person name="Krutkina M.S."/>
        </authorList>
    </citation>
    <scope>NUCLEOTIDE SEQUENCE [LARGE SCALE GENOMIC DNA]</scope>
    <source>
        <strain evidence="11 12">RmlP001</strain>
    </source>
</reference>
<dbReference type="AlphaFoldDB" id="A0A4Q2RJR8"/>
<accession>A0A4Q2RJR8</accession>
<evidence type="ECO:0000259" key="10">
    <source>
        <dbReference type="PROSITE" id="PS50109"/>
    </source>
</evidence>
<dbReference type="Pfam" id="PF00512">
    <property type="entry name" value="HisKA"/>
    <property type="match status" value="1"/>
</dbReference>
<dbReference type="InterPro" id="IPR003661">
    <property type="entry name" value="HisK_dim/P_dom"/>
</dbReference>
<keyword evidence="9" id="KW-0472">Membrane</keyword>
<name>A0A4Q2RJR8_9HYPH</name>
<dbReference type="EC" id="2.7.13.3" evidence="2"/>
<evidence type="ECO:0000313" key="12">
    <source>
        <dbReference type="Proteomes" id="UP000289411"/>
    </source>
</evidence>
<feature type="transmembrane region" description="Helical" evidence="9">
    <location>
        <begin position="27"/>
        <end position="47"/>
    </location>
</feature>
<evidence type="ECO:0000256" key="1">
    <source>
        <dbReference type="ARBA" id="ARBA00000085"/>
    </source>
</evidence>
<dbReference type="InterPro" id="IPR003594">
    <property type="entry name" value="HATPase_dom"/>
</dbReference>
<evidence type="ECO:0000256" key="6">
    <source>
        <dbReference type="ARBA" id="ARBA00022777"/>
    </source>
</evidence>
<sequence>MKIRLRDRTTAIVQALRAGSRSFVHRATAALLLLLALTVGGVLWGYWSSLYKDAQQRSGTLAFLLAEQTTRTFQAVDLTLAGLEPVFEAAPLADQAPAFCKLLAQRVSELDFIHALYVVDAAGRLTQASGPVRDVVPEAVAKQYFAAFARDPGLKFLIGQPIFERPGQLSAIPVMRRLTGPGGSFDGMIVASVEPRYFSDFYRNLDLGRRGSVDLYQDNGSILLASTSDDVPAAAVPALAWAPTFDLASTLGNFRSPGAEADQRLVAFHRAGAYPLVVAVGIDLADLRLRWWRVAGPTLAALAAMAVMAAALATLATRRLAERRLARNRAITMQKLEALGQMTASVSHDFRNLLAVMTSTLRLVRKRGPDEAVLRAAEEAVERGARLITQLLAFSKRNEMVVAPASLDALLDGVAEVLRHAAGPGVTLVIDKAEGLPLCKADQTQFDAALMNLVVNARQAMPEGGRVTIATRMDGARGVALVVSDTGSGIAPQDIRRIFEPFFTTKADIGTGLGLAQVYGFMRRIGGDVTVASDVGTGTTFTLLFPIAERQDALEETRPAA</sequence>
<feature type="domain" description="Histidine kinase" evidence="10">
    <location>
        <begin position="345"/>
        <end position="549"/>
    </location>
</feature>
<protein>
    <recommendedName>
        <fullName evidence="2">histidine kinase</fullName>
        <ecNumber evidence="2">2.7.13.3</ecNumber>
    </recommendedName>
</protein>
<keyword evidence="5" id="KW-0547">Nucleotide-binding</keyword>
<comment type="caution">
    <text evidence="11">The sequence shown here is derived from an EMBL/GenBank/DDBJ whole genome shotgun (WGS) entry which is preliminary data.</text>
</comment>
<dbReference type="SUPFAM" id="SSF55874">
    <property type="entry name" value="ATPase domain of HSP90 chaperone/DNA topoisomerase II/histidine kinase"/>
    <property type="match status" value="1"/>
</dbReference>
<dbReference type="PANTHER" id="PTHR43065:SF46">
    <property type="entry name" value="C4-DICARBOXYLATE TRANSPORT SENSOR PROTEIN DCTB"/>
    <property type="match status" value="1"/>
</dbReference>
<dbReference type="Gene3D" id="3.30.450.20">
    <property type="entry name" value="PAS domain"/>
    <property type="match status" value="2"/>
</dbReference>
<evidence type="ECO:0000256" key="4">
    <source>
        <dbReference type="ARBA" id="ARBA00022679"/>
    </source>
</evidence>
<gene>
    <name evidence="11" type="ORF">D3272_00020</name>
</gene>
<dbReference type="SMART" id="SM00387">
    <property type="entry name" value="HATPase_c"/>
    <property type="match status" value="1"/>
</dbReference>
<evidence type="ECO:0000256" key="9">
    <source>
        <dbReference type="SAM" id="Phobius"/>
    </source>
</evidence>
<keyword evidence="7" id="KW-0067">ATP-binding</keyword>
<dbReference type="PROSITE" id="PS50109">
    <property type="entry name" value="HIS_KIN"/>
    <property type="match status" value="1"/>
</dbReference>